<evidence type="ECO:0000313" key="1">
    <source>
        <dbReference type="EMBL" id="CAI8830945.1"/>
    </source>
</evidence>
<keyword evidence="2" id="KW-1185">Reference proteome</keyword>
<reference evidence="1 2" key="1">
    <citation type="submission" date="2023-03" db="EMBL/GenBank/DDBJ databases">
        <authorList>
            <person name="Pearce D."/>
        </authorList>
    </citation>
    <scope>NUCLEOTIDE SEQUENCE [LARGE SCALE GENOMIC DNA]</scope>
    <source>
        <strain evidence="1">Msz</strain>
    </source>
</reference>
<sequence length="101" mass="11862">MNEEFRKNFYPTPVLTAKGGTREMFPAHISEQLQSEASVRLILGRHFNQLSAAEKHKLIDGYHAALHESTEKYIEYKNFLAEYAAELDEQEEQEEEEYLPW</sequence>
<evidence type="ECO:0000313" key="2">
    <source>
        <dbReference type="Proteomes" id="UP001162030"/>
    </source>
</evidence>
<proteinExistence type="predicted"/>
<dbReference type="Proteomes" id="UP001162030">
    <property type="component" value="Chromosome"/>
</dbReference>
<protein>
    <submittedName>
        <fullName evidence="1">Uncharacterized protein</fullName>
    </submittedName>
</protein>
<gene>
    <name evidence="1" type="ORF">MSZNOR_2142</name>
</gene>
<organism evidence="1 2">
    <name type="scientific">Methylocaldum szegediense</name>
    <dbReference type="NCBI Taxonomy" id="73780"/>
    <lineage>
        <taxon>Bacteria</taxon>
        <taxon>Pseudomonadati</taxon>
        <taxon>Pseudomonadota</taxon>
        <taxon>Gammaproteobacteria</taxon>
        <taxon>Methylococcales</taxon>
        <taxon>Methylococcaceae</taxon>
        <taxon>Methylocaldum</taxon>
    </lineage>
</organism>
<dbReference type="EMBL" id="OX458333">
    <property type="protein sequence ID" value="CAI8830945.1"/>
    <property type="molecule type" value="Genomic_DNA"/>
</dbReference>
<dbReference type="RefSeq" id="WP_317963963.1">
    <property type="nucleotide sequence ID" value="NZ_OX458333.1"/>
</dbReference>
<accession>A0ABM9I1P3</accession>
<name>A0ABM9I1P3_9GAMM</name>